<name>A0A8D3WGY8_STRFA</name>
<accession>A0A8D3WGY8</accession>
<reference evidence="1 2" key="1">
    <citation type="submission" date="2011-01" db="EMBL/GenBank/DDBJ databases">
        <title>Complete sequence of chromosome of Streptomyces flavogriseus ATCC 33331.</title>
        <authorList>
            <consortium name="US DOE Joint Genome Institute"/>
            <person name="Lucas S."/>
            <person name="Copeland A."/>
            <person name="Lapidus A."/>
            <person name="Cheng J.-F."/>
            <person name="Goodwin L."/>
            <person name="Pitluck S."/>
            <person name="Davenport K."/>
            <person name="Detter J.C."/>
            <person name="Han C."/>
            <person name="Tapia R."/>
            <person name="Land M."/>
            <person name="Hauser L."/>
            <person name="Kyrpides N."/>
            <person name="Ivanova N."/>
            <person name="Ovchinnikova G."/>
            <person name="Pagani I."/>
            <person name="Brumm P."/>
            <person name="Mead D."/>
            <person name="Woyke T."/>
        </authorList>
    </citation>
    <scope>NUCLEOTIDE SEQUENCE [LARGE SCALE GENOMIC DNA]</scope>
    <source>
        <strain evidence="2">ATCC 33331 / IAF-45CD</strain>
    </source>
</reference>
<dbReference type="KEGG" id="sfa:Sfla_3293"/>
<evidence type="ECO:0000313" key="1">
    <source>
        <dbReference type="EMBL" id="ADW04714.1"/>
    </source>
</evidence>
<dbReference type="OrthoDB" id="4331078at2"/>
<sequence>MPRKAANSKVGLLMSLGSSAIAVVRTVKQLRRARGTQDKLTAADTLAGLLPLVTSALLVLRRLRGRSPRSSG</sequence>
<evidence type="ECO:0000313" key="2">
    <source>
        <dbReference type="Proteomes" id="UP000002066"/>
    </source>
</evidence>
<organism evidence="1 2">
    <name type="scientific">Streptomyces pratensis (strain ATCC 33331 / IAF-45CD)</name>
    <dbReference type="NCBI Taxonomy" id="591167"/>
    <lineage>
        <taxon>Bacteria</taxon>
        <taxon>Bacillati</taxon>
        <taxon>Actinomycetota</taxon>
        <taxon>Actinomycetes</taxon>
        <taxon>Kitasatosporales</taxon>
        <taxon>Streptomycetaceae</taxon>
        <taxon>Streptomyces</taxon>
    </lineage>
</organism>
<proteinExistence type="predicted"/>
<protein>
    <submittedName>
        <fullName evidence="1">Uncharacterized protein</fullName>
    </submittedName>
</protein>
<dbReference type="Proteomes" id="UP000002066">
    <property type="component" value="Chromosome"/>
</dbReference>
<gene>
    <name evidence="1" type="ordered locus">Sfla_3293</name>
</gene>
<dbReference type="EMBL" id="CP002475">
    <property type="protein sequence ID" value="ADW04714.1"/>
    <property type="molecule type" value="Genomic_DNA"/>
</dbReference>
<dbReference type="AlphaFoldDB" id="A0A8D3WGY8"/>